<dbReference type="Pfam" id="PF13424">
    <property type="entry name" value="TPR_12"/>
    <property type="match status" value="1"/>
</dbReference>
<dbReference type="InterPro" id="IPR019734">
    <property type="entry name" value="TPR_rpt"/>
</dbReference>
<dbReference type="CDD" id="cd16917">
    <property type="entry name" value="HATPase_UhpB-NarQ-NarX-like"/>
    <property type="match status" value="1"/>
</dbReference>
<dbReference type="InterPro" id="IPR036890">
    <property type="entry name" value="HATPase_C_sf"/>
</dbReference>
<keyword evidence="7" id="KW-1133">Transmembrane helix</keyword>
<feature type="domain" description="Histidine kinase" evidence="9">
    <location>
        <begin position="548"/>
        <end position="627"/>
    </location>
</feature>
<dbReference type="InterPro" id="IPR003594">
    <property type="entry name" value="HATPase_dom"/>
</dbReference>
<evidence type="ECO:0000256" key="7">
    <source>
        <dbReference type="SAM" id="Phobius"/>
    </source>
</evidence>
<dbReference type="SMART" id="SM00028">
    <property type="entry name" value="TPR"/>
    <property type="match status" value="4"/>
</dbReference>
<dbReference type="PROSITE" id="PS50109">
    <property type="entry name" value="HIS_KIN"/>
    <property type="match status" value="1"/>
</dbReference>
<evidence type="ECO:0000313" key="11">
    <source>
        <dbReference type="Proteomes" id="UP001497602"/>
    </source>
</evidence>
<dbReference type="Gene3D" id="3.30.565.10">
    <property type="entry name" value="Histidine kinase-like ATPase, C-terminal domain"/>
    <property type="match status" value="1"/>
</dbReference>
<dbReference type="SUPFAM" id="SSF48452">
    <property type="entry name" value="TPR-like"/>
    <property type="match status" value="2"/>
</dbReference>
<dbReference type="InterPro" id="IPR050482">
    <property type="entry name" value="Sensor_HK_TwoCompSys"/>
</dbReference>
<evidence type="ECO:0000256" key="1">
    <source>
        <dbReference type="ARBA" id="ARBA00000085"/>
    </source>
</evidence>
<comment type="caution">
    <text evidence="10">The sequence shown here is derived from an EMBL/GenBank/DDBJ whole genome shotgun (WGS) entry which is preliminary data.</text>
</comment>
<dbReference type="EC" id="2.7.13.3" evidence="2"/>
<keyword evidence="8" id="KW-0732">Signal</keyword>
<dbReference type="RefSeq" id="WP_348739350.1">
    <property type="nucleotide sequence ID" value="NZ_CAXJRC010000042.1"/>
</dbReference>
<dbReference type="PANTHER" id="PTHR24421">
    <property type="entry name" value="NITRATE/NITRITE SENSOR PROTEIN NARX-RELATED"/>
    <property type="match status" value="1"/>
</dbReference>
<accession>A0ABM9PPS2</accession>
<evidence type="ECO:0000259" key="9">
    <source>
        <dbReference type="PROSITE" id="PS50109"/>
    </source>
</evidence>
<feature type="signal peptide" evidence="8">
    <location>
        <begin position="1"/>
        <end position="25"/>
    </location>
</feature>
<keyword evidence="3" id="KW-0808">Transferase</keyword>
<dbReference type="PRINTS" id="PR00344">
    <property type="entry name" value="BCTRLSENSOR"/>
</dbReference>
<sequence length="627" mass="72856">MVIFGKIKGMSLRFFFLLFFFTNLAVPQQKKESSKEKRKKELIKIGFNSYQTKDTFGLKKATNQLNHFYVKYNDSMALAKYYHFKALFHKIIYANDSAFYYYHQSKNILKHIGDSINVGNRLLGISALQREANDFLGSEISSIEALEYLEPIKSFGVLESVYNNLGLVSGELNQEEEAVYYYNKAYEVSKLNKNEKVKEIGYLRVFNNLGLLYQKRDQHKKAIEYFKQGLAFDSVKLKYPDQYALLLENLAASNFLLGNKKDVIKQYREVLKIRESLKDYKDLCITYVNLADYFKEESSYEKANKYAKKAFDLAKQTHNNQKRLEALELLSELNKGEKATNYLKEYIQLSDSLINKERSLKNQFAKIRYETTKKEEENTFLKAENDKKQAEIVRQTQQKIIGWLMSLISLLGLGFSILFFVFRRRKLLYQAQLQKAQAREQERKQIAKALHDEVAGDLRLLHRKLERSQLLDEAQRLDAVKENVRNLSHQLSSVSFKKVSFKDQIINLVTDYFEPGFRIVVQGLNEHNWEEVDSTLKRLLYICTRESLQNCKKHAEASKVMIVFSVHKKNVFLNITDNGIGFDTTISKKGIGLHNLQERVEELKGELAISSKVGLGTETNIQIPLNV</sequence>
<evidence type="ECO:0000256" key="2">
    <source>
        <dbReference type="ARBA" id="ARBA00012438"/>
    </source>
</evidence>
<feature type="repeat" description="TPR" evidence="6">
    <location>
        <begin position="159"/>
        <end position="192"/>
    </location>
</feature>
<gene>
    <name evidence="10" type="ORF">T190115A13A_50002</name>
</gene>
<dbReference type="Gene3D" id="1.25.40.10">
    <property type="entry name" value="Tetratricopeptide repeat domain"/>
    <property type="match status" value="2"/>
</dbReference>
<keyword evidence="7" id="KW-0472">Membrane</keyword>
<dbReference type="InterPro" id="IPR011990">
    <property type="entry name" value="TPR-like_helical_dom_sf"/>
</dbReference>
<comment type="catalytic activity">
    <reaction evidence="1">
        <text>ATP + protein L-histidine = ADP + protein N-phospho-L-histidine.</text>
        <dbReference type="EC" id="2.7.13.3"/>
    </reaction>
</comment>
<keyword evidence="4" id="KW-0418">Kinase</keyword>
<feature type="repeat" description="TPR" evidence="6">
    <location>
        <begin position="203"/>
        <end position="236"/>
    </location>
</feature>
<evidence type="ECO:0000256" key="3">
    <source>
        <dbReference type="ARBA" id="ARBA00022679"/>
    </source>
</evidence>
<dbReference type="InterPro" id="IPR005467">
    <property type="entry name" value="His_kinase_dom"/>
</dbReference>
<dbReference type="SUPFAM" id="SSF55874">
    <property type="entry name" value="ATPase domain of HSP90 chaperone/DNA topoisomerase II/histidine kinase"/>
    <property type="match status" value="1"/>
</dbReference>
<evidence type="ECO:0000256" key="4">
    <source>
        <dbReference type="ARBA" id="ARBA00022777"/>
    </source>
</evidence>
<keyword evidence="5" id="KW-0902">Two-component regulatory system</keyword>
<name>A0ABM9PPS2_9FLAO</name>
<reference evidence="10 11" key="1">
    <citation type="submission" date="2024-05" db="EMBL/GenBank/DDBJ databases">
        <authorList>
            <person name="Duchaud E."/>
        </authorList>
    </citation>
    <scope>NUCLEOTIDE SEQUENCE [LARGE SCALE GENOMIC DNA]</scope>
    <source>
        <strain evidence="10">Ena-SAMPLE-TAB-13-05-2024-13:56:06:370-140305</strain>
    </source>
</reference>
<keyword evidence="6" id="KW-0802">TPR repeat</keyword>
<dbReference type="SMART" id="SM00387">
    <property type="entry name" value="HATPase_c"/>
    <property type="match status" value="1"/>
</dbReference>
<organism evidence="10 11">
    <name type="scientific">Tenacibaculum vairaonense</name>
    <dbReference type="NCBI Taxonomy" id="3137860"/>
    <lineage>
        <taxon>Bacteria</taxon>
        <taxon>Pseudomonadati</taxon>
        <taxon>Bacteroidota</taxon>
        <taxon>Flavobacteriia</taxon>
        <taxon>Flavobacteriales</taxon>
        <taxon>Flavobacteriaceae</taxon>
        <taxon>Tenacibaculum</taxon>
    </lineage>
</organism>
<dbReference type="Proteomes" id="UP001497602">
    <property type="component" value="Unassembled WGS sequence"/>
</dbReference>
<evidence type="ECO:0000256" key="5">
    <source>
        <dbReference type="ARBA" id="ARBA00023012"/>
    </source>
</evidence>
<feature type="transmembrane region" description="Helical" evidence="7">
    <location>
        <begin position="400"/>
        <end position="422"/>
    </location>
</feature>
<evidence type="ECO:0000313" key="10">
    <source>
        <dbReference type="EMBL" id="CAL2107760.1"/>
    </source>
</evidence>
<dbReference type="EMBL" id="CAXJRC010000042">
    <property type="protein sequence ID" value="CAL2107760.1"/>
    <property type="molecule type" value="Genomic_DNA"/>
</dbReference>
<keyword evidence="7" id="KW-0812">Transmembrane</keyword>
<evidence type="ECO:0000256" key="6">
    <source>
        <dbReference type="PROSITE-ProRule" id="PRU00339"/>
    </source>
</evidence>
<protein>
    <recommendedName>
        <fullName evidence="2">histidine kinase</fullName>
        <ecNumber evidence="2">2.7.13.3</ecNumber>
    </recommendedName>
</protein>
<dbReference type="InterPro" id="IPR004358">
    <property type="entry name" value="Sig_transdc_His_kin-like_C"/>
</dbReference>
<dbReference type="PROSITE" id="PS50005">
    <property type="entry name" value="TPR"/>
    <property type="match status" value="2"/>
</dbReference>
<proteinExistence type="predicted"/>
<evidence type="ECO:0000256" key="8">
    <source>
        <dbReference type="SAM" id="SignalP"/>
    </source>
</evidence>
<keyword evidence="11" id="KW-1185">Reference proteome</keyword>
<dbReference type="Pfam" id="PF02518">
    <property type="entry name" value="HATPase_c"/>
    <property type="match status" value="1"/>
</dbReference>
<feature type="chain" id="PRO_5046300238" description="histidine kinase" evidence="8">
    <location>
        <begin position="26"/>
        <end position="627"/>
    </location>
</feature>